<accession>A0A1V4AD83</accession>
<organism evidence="2 3">
    <name type="scientific">Streptomyces tsukubensis</name>
    <dbReference type="NCBI Taxonomy" id="83656"/>
    <lineage>
        <taxon>Bacteria</taxon>
        <taxon>Bacillati</taxon>
        <taxon>Actinomycetota</taxon>
        <taxon>Actinomycetes</taxon>
        <taxon>Kitasatosporales</taxon>
        <taxon>Streptomycetaceae</taxon>
        <taxon>Streptomyces</taxon>
    </lineage>
</organism>
<evidence type="ECO:0000313" key="2">
    <source>
        <dbReference type="EMBL" id="OON81215.1"/>
    </source>
</evidence>
<dbReference type="STRING" id="83656.B1H18_07565"/>
<sequence length="319" mass="32658">MAWLRVTALTVAPFLLALVLVLSLRAAWRNSLPSPLATHFSGGGSADDSVGHAAFVAVCVGLFVGLAALFAFGAAKGRPRGTGGLGAWTAIGYATGGFLGYLMTAVLVANRGLVDGAQAQFPLWHLGAAAGVAAVAAVAGLLLSRLIPAPGTTGPEPSVARMRLRPGETAVWTARANSSWMFATGLLLVLAGLGMLTVGAARSGGVGALLGGLLVAAVSSPSVTVDRRGLTVAARPLSWPRVRVALDQIERADARRISAMAYGGWGYRVTARGSGIILRSGEAVVVRRKSGREFVVTVRDAGAAAALLNTLRDRRDEGS</sequence>
<keyword evidence="1" id="KW-0812">Transmembrane</keyword>
<feature type="transmembrane region" description="Helical" evidence="1">
    <location>
        <begin position="180"/>
        <end position="200"/>
    </location>
</feature>
<evidence type="ECO:0000256" key="1">
    <source>
        <dbReference type="SAM" id="Phobius"/>
    </source>
</evidence>
<reference evidence="2 3" key="1">
    <citation type="submission" date="2017-02" db="EMBL/GenBank/DDBJ databases">
        <title>Draft Genome Sequence of Streptomyces tsukubaensis F601, a Producer of the immunosuppressant tacrolimus FK506.</title>
        <authorList>
            <person name="Zong G."/>
            <person name="Zhong C."/>
            <person name="Fu J."/>
            <person name="Qin R."/>
            <person name="Cao G."/>
        </authorList>
    </citation>
    <scope>NUCLEOTIDE SEQUENCE [LARGE SCALE GENOMIC DNA]</scope>
    <source>
        <strain evidence="2 3">F601</strain>
    </source>
</reference>
<proteinExistence type="predicted"/>
<keyword evidence="3" id="KW-1185">Reference proteome</keyword>
<keyword evidence="1" id="KW-0472">Membrane</keyword>
<feature type="transmembrane region" description="Helical" evidence="1">
    <location>
        <begin position="206"/>
        <end position="225"/>
    </location>
</feature>
<comment type="caution">
    <text evidence="2">The sequence shown here is derived from an EMBL/GenBank/DDBJ whole genome shotgun (WGS) entry which is preliminary data.</text>
</comment>
<name>A0A1V4AD83_9ACTN</name>
<gene>
    <name evidence="2" type="ORF">B1H18_07565</name>
</gene>
<feature type="transmembrane region" description="Helical" evidence="1">
    <location>
        <begin position="53"/>
        <end position="75"/>
    </location>
</feature>
<protein>
    <recommendedName>
        <fullName evidence="4">DUF1648 domain-containing protein</fullName>
    </recommendedName>
</protein>
<feature type="transmembrane region" description="Helical" evidence="1">
    <location>
        <begin position="121"/>
        <end position="143"/>
    </location>
</feature>
<dbReference type="Proteomes" id="UP000190539">
    <property type="component" value="Unassembled WGS sequence"/>
</dbReference>
<keyword evidence="1" id="KW-1133">Transmembrane helix</keyword>
<dbReference type="EMBL" id="MVFC01000004">
    <property type="protein sequence ID" value="OON81215.1"/>
    <property type="molecule type" value="Genomic_DNA"/>
</dbReference>
<dbReference type="AlphaFoldDB" id="A0A1V4AD83"/>
<feature type="transmembrane region" description="Helical" evidence="1">
    <location>
        <begin position="87"/>
        <end position="109"/>
    </location>
</feature>
<evidence type="ECO:0000313" key="3">
    <source>
        <dbReference type="Proteomes" id="UP000190539"/>
    </source>
</evidence>
<evidence type="ECO:0008006" key="4">
    <source>
        <dbReference type="Google" id="ProtNLM"/>
    </source>
</evidence>